<proteinExistence type="inferred from homology"/>
<keyword evidence="4" id="KW-0999">Mitochondrion inner membrane</keyword>
<dbReference type="NCBIfam" id="TIGR02227">
    <property type="entry name" value="sigpep_I_bact"/>
    <property type="match status" value="1"/>
</dbReference>
<dbReference type="InterPro" id="IPR036286">
    <property type="entry name" value="LexA/Signal_pep-like_sf"/>
</dbReference>
<dbReference type="SUPFAM" id="SSF51306">
    <property type="entry name" value="LexA/Signal peptidase"/>
    <property type="match status" value="1"/>
</dbReference>
<dbReference type="EMBL" id="NBIV01000140">
    <property type="protein sequence ID" value="PXF43031.1"/>
    <property type="molecule type" value="Genomic_DNA"/>
</dbReference>
<dbReference type="OrthoDB" id="4031at2759"/>
<evidence type="ECO:0000313" key="6">
    <source>
        <dbReference type="EMBL" id="PXF43031.1"/>
    </source>
</evidence>
<evidence type="ECO:0000256" key="3">
    <source>
        <dbReference type="PIRSR" id="PIRSR600223-1"/>
    </source>
</evidence>
<keyword evidence="2 4" id="KW-0378">Hydrolase</keyword>
<dbReference type="GO" id="GO:0006465">
    <property type="term" value="P:signal peptide processing"/>
    <property type="evidence" value="ECO:0007669"/>
    <property type="project" value="InterPro"/>
</dbReference>
<evidence type="ECO:0000313" key="7">
    <source>
        <dbReference type="Proteomes" id="UP000247409"/>
    </source>
</evidence>
<feature type="domain" description="Peptidase S26" evidence="5">
    <location>
        <begin position="142"/>
        <end position="304"/>
    </location>
</feature>
<dbReference type="CDD" id="cd06530">
    <property type="entry name" value="S26_SPase_I"/>
    <property type="match status" value="1"/>
</dbReference>
<comment type="subcellular location">
    <subcellularLocation>
        <location evidence="4">Mitochondrion inner membrane</location>
    </subcellularLocation>
</comment>
<feature type="active site" evidence="3">
    <location>
        <position position="167"/>
    </location>
</feature>
<dbReference type="STRING" id="448386.A0A2V3ILR8"/>
<dbReference type="PANTHER" id="PTHR43390:SF1">
    <property type="entry name" value="CHLOROPLAST PROCESSING PEPTIDASE"/>
    <property type="match status" value="1"/>
</dbReference>
<dbReference type="PRINTS" id="PR00727">
    <property type="entry name" value="LEADERPTASE"/>
</dbReference>
<dbReference type="AlphaFoldDB" id="A0A2V3ILR8"/>
<dbReference type="Pfam" id="PF10502">
    <property type="entry name" value="Peptidase_S26"/>
    <property type="match status" value="1"/>
</dbReference>
<dbReference type="GO" id="GO:0005743">
    <property type="term" value="C:mitochondrial inner membrane"/>
    <property type="evidence" value="ECO:0007669"/>
    <property type="project" value="UniProtKB-SubCell"/>
</dbReference>
<gene>
    <name evidence="6" type="ORF">BWQ96_07228</name>
</gene>
<dbReference type="Gene3D" id="2.10.109.10">
    <property type="entry name" value="Umud Fragment, subunit A"/>
    <property type="match status" value="1"/>
</dbReference>
<dbReference type="PROSITE" id="PS00760">
    <property type="entry name" value="SPASE_I_2"/>
    <property type="match status" value="1"/>
</dbReference>
<dbReference type="GO" id="GO:0004252">
    <property type="term" value="F:serine-type endopeptidase activity"/>
    <property type="evidence" value="ECO:0007669"/>
    <property type="project" value="InterPro"/>
</dbReference>
<name>A0A2V3ILR8_9FLOR</name>
<keyword evidence="7" id="KW-1185">Reference proteome</keyword>
<evidence type="ECO:0000256" key="1">
    <source>
        <dbReference type="ARBA" id="ARBA00009370"/>
    </source>
</evidence>
<evidence type="ECO:0000256" key="2">
    <source>
        <dbReference type="ARBA" id="ARBA00022801"/>
    </source>
</evidence>
<organism evidence="6 7">
    <name type="scientific">Gracilariopsis chorda</name>
    <dbReference type="NCBI Taxonomy" id="448386"/>
    <lineage>
        <taxon>Eukaryota</taxon>
        <taxon>Rhodophyta</taxon>
        <taxon>Florideophyceae</taxon>
        <taxon>Rhodymeniophycidae</taxon>
        <taxon>Gracilariales</taxon>
        <taxon>Gracilariaceae</taxon>
        <taxon>Gracilariopsis</taxon>
    </lineage>
</organism>
<evidence type="ECO:0000256" key="4">
    <source>
        <dbReference type="RuleBase" id="RU362041"/>
    </source>
</evidence>
<comment type="caution">
    <text evidence="6">The sequence shown here is derived from an EMBL/GenBank/DDBJ whole genome shotgun (WGS) entry which is preliminary data.</text>
</comment>
<keyword evidence="4" id="KW-0496">Mitochondrion</keyword>
<accession>A0A2V3ILR8</accession>
<dbReference type="InterPro" id="IPR000223">
    <property type="entry name" value="Pept_S26A_signal_pept_1"/>
</dbReference>
<dbReference type="InterPro" id="IPR019757">
    <property type="entry name" value="Pept_S26A_signal_pept_1_Lys-AS"/>
</dbReference>
<comment type="similarity">
    <text evidence="1 4">Belongs to the peptidase S26 family.</text>
</comment>
<feature type="active site" evidence="3">
    <location>
        <position position="229"/>
    </location>
</feature>
<evidence type="ECO:0000259" key="5">
    <source>
        <dbReference type="Pfam" id="PF10502"/>
    </source>
</evidence>
<keyword evidence="4" id="KW-0645">Protease</keyword>
<dbReference type="EC" id="3.4.21.-" evidence="4"/>
<sequence length="315" mass="35113">MQLLFIVPPLSTAVSKSSQARRTVPICRRASWQDVVNNQPPKELRKHSLAVPRHLWNPRMRQRGVYRSVEYVIEKLTLDGQEVFTTASVPPSRVHEVVATVRPLNRLLPRFERAWPVEVAVGDAVLWTYKRDLIRCALVTLAMSVTFVTIGLIGPTVLGIYSIPTVSMEPSLYVGDALLVEKISLRATPPRKGEIVLFTPPSRLKSILTSSNQHLASTRIPHRNDLFIKRVVAVPGDVIEVRLTGVFVNAVKIDEVVPNSPIVAPCTIPDGYIFVIGDNPSKSLDSRYWGLLPIECVVGRPVARIFPPQRLHVPV</sequence>
<dbReference type="Proteomes" id="UP000247409">
    <property type="component" value="Unassembled WGS sequence"/>
</dbReference>
<reference evidence="6 7" key="1">
    <citation type="journal article" date="2018" name="Mol. Biol. Evol.">
        <title>Analysis of the draft genome of the red seaweed Gracilariopsis chorda provides insights into genome size evolution in Rhodophyta.</title>
        <authorList>
            <person name="Lee J."/>
            <person name="Yang E.C."/>
            <person name="Graf L."/>
            <person name="Yang J.H."/>
            <person name="Qiu H."/>
            <person name="Zel Zion U."/>
            <person name="Chan C.X."/>
            <person name="Stephens T.G."/>
            <person name="Weber A.P.M."/>
            <person name="Boo G.H."/>
            <person name="Boo S.M."/>
            <person name="Kim K.M."/>
            <person name="Shin Y."/>
            <person name="Jung M."/>
            <person name="Lee S.J."/>
            <person name="Yim H.S."/>
            <person name="Lee J.H."/>
            <person name="Bhattacharya D."/>
            <person name="Yoon H.S."/>
        </authorList>
    </citation>
    <scope>NUCLEOTIDE SEQUENCE [LARGE SCALE GENOMIC DNA]</scope>
    <source>
        <strain evidence="6 7">SKKU-2015</strain>
        <tissue evidence="6">Whole body</tissue>
    </source>
</reference>
<dbReference type="PANTHER" id="PTHR43390">
    <property type="entry name" value="SIGNAL PEPTIDASE I"/>
    <property type="match status" value="1"/>
</dbReference>
<dbReference type="InterPro" id="IPR019533">
    <property type="entry name" value="Peptidase_S26"/>
</dbReference>
<protein>
    <recommendedName>
        <fullName evidence="4">Mitochondrial inner membrane protease subunit</fullName>
        <ecNumber evidence="4">3.4.21.-</ecNumber>
    </recommendedName>
</protein>
<keyword evidence="4" id="KW-0472">Membrane</keyword>